<evidence type="ECO:0000313" key="2">
    <source>
        <dbReference type="Proteomes" id="UP000594468"/>
    </source>
</evidence>
<organism evidence="1 2">
    <name type="scientific">Phototrophicus methaneseepsis</name>
    <dbReference type="NCBI Taxonomy" id="2710758"/>
    <lineage>
        <taxon>Bacteria</taxon>
        <taxon>Bacillati</taxon>
        <taxon>Chloroflexota</taxon>
        <taxon>Candidatus Thermofontia</taxon>
        <taxon>Phototrophicales</taxon>
        <taxon>Phototrophicaceae</taxon>
        <taxon>Phototrophicus</taxon>
    </lineage>
</organism>
<dbReference type="AlphaFoldDB" id="A0A7S8IFA5"/>
<dbReference type="Proteomes" id="UP000594468">
    <property type="component" value="Chromosome"/>
</dbReference>
<protein>
    <submittedName>
        <fullName evidence="1">Uncharacterized protein</fullName>
    </submittedName>
</protein>
<name>A0A7S8IFA5_9CHLR</name>
<evidence type="ECO:0000313" key="1">
    <source>
        <dbReference type="EMBL" id="QPC82738.1"/>
    </source>
</evidence>
<sequence>MYLEVRQLDKGLFLCEANGHYSIEDMFVAQKKLASFIDQHGGRQSVIMLDLRTATMPLEAMLPSTWKAFFEIEHPSTRAYVLIGKYMYLGIYGNLLMRLFNKRILYARTVEQAEKLAREFIEKHYPDLVSPERIEIE</sequence>
<gene>
    <name evidence="1" type="ORF">G4Y79_24150</name>
</gene>
<dbReference type="KEGG" id="pmet:G4Y79_24150"/>
<proteinExistence type="predicted"/>
<dbReference type="EMBL" id="CP062983">
    <property type="protein sequence ID" value="QPC82738.1"/>
    <property type="molecule type" value="Genomic_DNA"/>
</dbReference>
<keyword evidence="2" id="KW-1185">Reference proteome</keyword>
<dbReference type="RefSeq" id="WP_195170807.1">
    <property type="nucleotide sequence ID" value="NZ_CP062983.1"/>
</dbReference>
<reference evidence="1 2" key="1">
    <citation type="submission" date="2020-02" db="EMBL/GenBank/DDBJ databases">
        <authorList>
            <person name="Zheng R.K."/>
            <person name="Sun C.M."/>
        </authorList>
    </citation>
    <scope>NUCLEOTIDE SEQUENCE [LARGE SCALE GENOMIC DNA]</scope>
    <source>
        <strain evidence="2">rifampicinis</strain>
    </source>
</reference>
<accession>A0A7S8IFA5</accession>